<sequence>MGGLGKTTLARKVYHQAQVRSLFDGFAWAYISQQCQPKDVLQGILIYLTSATGTEKIEISYMREEELVKKLYQVQQEKKCLVILDDIWTTQAWDNLRPGFQLGKQQAKFCSQRAIKMWLSMRIRKAFSMSHGI</sequence>
<gene>
    <name evidence="3" type="ORF">PVL29_002739</name>
</gene>
<reference evidence="3 4" key="1">
    <citation type="journal article" date="2023" name="BMC Biotechnol.">
        <title>Vitis rotundifolia cv Carlos genome sequencing.</title>
        <authorList>
            <person name="Huff M."/>
            <person name="Hulse-Kemp A."/>
            <person name="Scheffler B."/>
            <person name="Youngblood R."/>
            <person name="Simpson S."/>
            <person name="Babiker E."/>
            <person name="Staton M."/>
        </authorList>
    </citation>
    <scope>NUCLEOTIDE SEQUENCE [LARGE SCALE GENOMIC DNA]</scope>
    <source>
        <tissue evidence="3">Leaf</tissue>
    </source>
</reference>
<name>A0AA39E426_VITRO</name>
<accession>A0AA39E426</accession>
<dbReference type="EMBL" id="JARBHA010000003">
    <property type="protein sequence ID" value="KAJ9704317.1"/>
    <property type="molecule type" value="Genomic_DNA"/>
</dbReference>
<comment type="caution">
    <text evidence="3">The sequence shown here is derived from an EMBL/GenBank/DDBJ whole genome shotgun (WGS) entry which is preliminary data.</text>
</comment>
<dbReference type="Pfam" id="PF00931">
    <property type="entry name" value="NB-ARC"/>
    <property type="match status" value="1"/>
</dbReference>
<dbReference type="SUPFAM" id="SSF52540">
    <property type="entry name" value="P-loop containing nucleoside triphosphate hydrolases"/>
    <property type="match status" value="1"/>
</dbReference>
<evidence type="ECO:0000313" key="4">
    <source>
        <dbReference type="Proteomes" id="UP001168098"/>
    </source>
</evidence>
<organism evidence="3 4">
    <name type="scientific">Vitis rotundifolia</name>
    <name type="common">Muscadine grape</name>
    <dbReference type="NCBI Taxonomy" id="103349"/>
    <lineage>
        <taxon>Eukaryota</taxon>
        <taxon>Viridiplantae</taxon>
        <taxon>Streptophyta</taxon>
        <taxon>Embryophyta</taxon>
        <taxon>Tracheophyta</taxon>
        <taxon>Spermatophyta</taxon>
        <taxon>Magnoliopsida</taxon>
        <taxon>eudicotyledons</taxon>
        <taxon>Gunneridae</taxon>
        <taxon>Pentapetalae</taxon>
        <taxon>rosids</taxon>
        <taxon>Vitales</taxon>
        <taxon>Vitaceae</taxon>
        <taxon>Viteae</taxon>
        <taxon>Vitis</taxon>
    </lineage>
</organism>
<evidence type="ECO:0000313" key="3">
    <source>
        <dbReference type="EMBL" id="KAJ9704317.1"/>
    </source>
</evidence>
<dbReference type="PANTHER" id="PTHR36766">
    <property type="entry name" value="PLANT BROAD-SPECTRUM MILDEW RESISTANCE PROTEIN RPW8"/>
    <property type="match status" value="1"/>
</dbReference>
<keyword evidence="4" id="KW-1185">Reference proteome</keyword>
<dbReference type="PANTHER" id="PTHR36766:SF64">
    <property type="entry name" value="OS12G0206100 PROTEIN"/>
    <property type="match status" value="1"/>
</dbReference>
<dbReference type="GO" id="GO:0006952">
    <property type="term" value="P:defense response"/>
    <property type="evidence" value="ECO:0007669"/>
    <property type="project" value="UniProtKB-KW"/>
</dbReference>
<feature type="domain" description="NB-ARC" evidence="2">
    <location>
        <begin position="1"/>
        <end position="107"/>
    </location>
</feature>
<evidence type="ECO:0000259" key="2">
    <source>
        <dbReference type="Pfam" id="PF00931"/>
    </source>
</evidence>
<dbReference type="Proteomes" id="UP001168098">
    <property type="component" value="Unassembled WGS sequence"/>
</dbReference>
<dbReference type="AlphaFoldDB" id="A0AA39E426"/>
<dbReference type="GO" id="GO:0043531">
    <property type="term" value="F:ADP binding"/>
    <property type="evidence" value="ECO:0007669"/>
    <property type="project" value="InterPro"/>
</dbReference>
<keyword evidence="1" id="KW-0611">Plant defense</keyword>
<proteinExistence type="predicted"/>
<evidence type="ECO:0000256" key="1">
    <source>
        <dbReference type="ARBA" id="ARBA00022821"/>
    </source>
</evidence>
<dbReference type="InterPro" id="IPR002182">
    <property type="entry name" value="NB-ARC"/>
</dbReference>
<dbReference type="Gene3D" id="3.40.50.300">
    <property type="entry name" value="P-loop containing nucleotide triphosphate hydrolases"/>
    <property type="match status" value="1"/>
</dbReference>
<dbReference type="InterPro" id="IPR027417">
    <property type="entry name" value="P-loop_NTPase"/>
</dbReference>
<protein>
    <recommendedName>
        <fullName evidence="2">NB-ARC domain-containing protein</fullName>
    </recommendedName>
</protein>